<comment type="caution">
    <text evidence="1">The sequence shown here is derived from an EMBL/GenBank/DDBJ whole genome shotgun (WGS) entry which is preliminary data.</text>
</comment>
<accession>A0A5R8WX20</accession>
<protein>
    <submittedName>
        <fullName evidence="1">DUF2911 domain-containing protein</fullName>
    </submittedName>
</protein>
<dbReference type="SUPFAM" id="SSF81901">
    <property type="entry name" value="HCP-like"/>
    <property type="match status" value="1"/>
</dbReference>
<dbReference type="EMBL" id="VAJM01000001">
    <property type="protein sequence ID" value="TLM97080.1"/>
    <property type="molecule type" value="Genomic_DNA"/>
</dbReference>
<dbReference type="Gene3D" id="1.25.40.10">
    <property type="entry name" value="Tetratricopeptide repeat domain"/>
    <property type="match status" value="1"/>
</dbReference>
<dbReference type="AlphaFoldDB" id="A0A5R8WX20"/>
<dbReference type="InterPro" id="IPR021314">
    <property type="entry name" value="DUF2911"/>
</dbReference>
<keyword evidence="2" id="KW-1185">Reference proteome</keyword>
<gene>
    <name evidence="1" type="ORF">FDY95_03555</name>
</gene>
<sequence>MPRRACTIKKRPVRCLPRSAWPTAGFPSPAPRRHNTIWPGPAHNCRNGPMFAGSYPGSHRFCRMKTLPTLVLAGCLCCLAAPTLQAQQLRLPAMSPTVRLREDFSTSFIELTYARPSKRGREVFGKLVPNGEVWRTGANSSTRIRFGEDVKFGGQNVPAGTYALFTIPDPKEWTFILNKDTSQWGAYDYRPELDLLRVTAKPRTSNTALESFSLGLENLQPEAADLTLRWDKVRVSVPIVADPDARIMAQIQEAMKGDKKPYFAAAQYYYSTNKDINQAISWLDEAIKQQPSYYGYYWKGKMLQKAERKTEAAEAARQSLVLVKNEKNARTKDEYTRLNEQLLKEVGGNRK</sequence>
<dbReference type="InterPro" id="IPR011990">
    <property type="entry name" value="TPR-like_helical_dom_sf"/>
</dbReference>
<dbReference type="Proteomes" id="UP000305517">
    <property type="component" value="Unassembled WGS sequence"/>
</dbReference>
<dbReference type="OrthoDB" id="195456at2"/>
<proteinExistence type="predicted"/>
<name>A0A5R8WX20_9BACT</name>
<dbReference type="Pfam" id="PF11138">
    <property type="entry name" value="DUF2911"/>
    <property type="match status" value="1"/>
</dbReference>
<evidence type="ECO:0000313" key="1">
    <source>
        <dbReference type="EMBL" id="TLM97080.1"/>
    </source>
</evidence>
<organism evidence="1 2">
    <name type="scientific">Hymenobacter jeollabukensis</name>
    <dbReference type="NCBI Taxonomy" id="2025313"/>
    <lineage>
        <taxon>Bacteria</taxon>
        <taxon>Pseudomonadati</taxon>
        <taxon>Bacteroidota</taxon>
        <taxon>Cytophagia</taxon>
        <taxon>Cytophagales</taxon>
        <taxon>Hymenobacteraceae</taxon>
        <taxon>Hymenobacter</taxon>
    </lineage>
</organism>
<reference evidence="1 2" key="1">
    <citation type="submission" date="2019-05" db="EMBL/GenBank/DDBJ databases">
        <title>Hymenobacter edaphi sp. nov., isolated from abandoned arsenic-contaminated farmland soil.</title>
        <authorList>
            <person name="Nie L."/>
        </authorList>
    </citation>
    <scope>NUCLEOTIDE SEQUENCE [LARGE SCALE GENOMIC DNA]</scope>
    <source>
        <strain evidence="1 2">1-3-3-8</strain>
    </source>
</reference>
<evidence type="ECO:0000313" key="2">
    <source>
        <dbReference type="Proteomes" id="UP000305517"/>
    </source>
</evidence>